<dbReference type="AlphaFoldDB" id="A0A444ZRP7"/>
<gene>
    <name evidence="1" type="ORF">Ahy_B03g061732</name>
</gene>
<protein>
    <submittedName>
        <fullName evidence="1">Uncharacterized protein</fullName>
    </submittedName>
</protein>
<reference evidence="1 2" key="1">
    <citation type="submission" date="2019-01" db="EMBL/GenBank/DDBJ databases">
        <title>Sequencing of cultivated peanut Arachis hypogaea provides insights into genome evolution and oil improvement.</title>
        <authorList>
            <person name="Chen X."/>
        </authorList>
    </citation>
    <scope>NUCLEOTIDE SEQUENCE [LARGE SCALE GENOMIC DNA]</scope>
    <source>
        <strain evidence="2">cv. Fuhuasheng</strain>
        <tissue evidence="1">Leaves</tissue>
    </source>
</reference>
<organism evidence="1 2">
    <name type="scientific">Arachis hypogaea</name>
    <name type="common">Peanut</name>
    <dbReference type="NCBI Taxonomy" id="3818"/>
    <lineage>
        <taxon>Eukaryota</taxon>
        <taxon>Viridiplantae</taxon>
        <taxon>Streptophyta</taxon>
        <taxon>Embryophyta</taxon>
        <taxon>Tracheophyta</taxon>
        <taxon>Spermatophyta</taxon>
        <taxon>Magnoliopsida</taxon>
        <taxon>eudicotyledons</taxon>
        <taxon>Gunneridae</taxon>
        <taxon>Pentapetalae</taxon>
        <taxon>rosids</taxon>
        <taxon>fabids</taxon>
        <taxon>Fabales</taxon>
        <taxon>Fabaceae</taxon>
        <taxon>Papilionoideae</taxon>
        <taxon>50 kb inversion clade</taxon>
        <taxon>dalbergioids sensu lato</taxon>
        <taxon>Dalbergieae</taxon>
        <taxon>Pterocarpus clade</taxon>
        <taxon>Arachis</taxon>
    </lineage>
</organism>
<keyword evidence="2" id="KW-1185">Reference proteome</keyword>
<dbReference type="Proteomes" id="UP000289738">
    <property type="component" value="Chromosome B03"/>
</dbReference>
<evidence type="ECO:0000313" key="1">
    <source>
        <dbReference type="EMBL" id="RYR16880.1"/>
    </source>
</evidence>
<sequence length="85" mass="9216">MNLVAASSSRVICNIALALKSRLFSCPVGDGHNNTEVVATERFNCVSSQVHITKNLGPVVVEIKGMSGRYLSCHDLRRENESANV</sequence>
<evidence type="ECO:0000313" key="2">
    <source>
        <dbReference type="Proteomes" id="UP000289738"/>
    </source>
</evidence>
<dbReference type="EMBL" id="SDMP01000013">
    <property type="protein sequence ID" value="RYR16880.1"/>
    <property type="molecule type" value="Genomic_DNA"/>
</dbReference>
<proteinExistence type="predicted"/>
<name>A0A444ZRP7_ARAHY</name>
<accession>A0A444ZRP7</accession>
<comment type="caution">
    <text evidence="1">The sequence shown here is derived from an EMBL/GenBank/DDBJ whole genome shotgun (WGS) entry which is preliminary data.</text>
</comment>